<organism evidence="2 3">
    <name type="scientific">Phialemonium thermophilum</name>
    <dbReference type="NCBI Taxonomy" id="223376"/>
    <lineage>
        <taxon>Eukaryota</taxon>
        <taxon>Fungi</taxon>
        <taxon>Dikarya</taxon>
        <taxon>Ascomycota</taxon>
        <taxon>Pezizomycotina</taxon>
        <taxon>Sordariomycetes</taxon>
        <taxon>Sordariomycetidae</taxon>
        <taxon>Cephalothecales</taxon>
        <taxon>Cephalothecaceae</taxon>
        <taxon>Phialemonium</taxon>
    </lineage>
</organism>
<comment type="caution">
    <text evidence="2">The sequence shown here is derived from an EMBL/GenBank/DDBJ whole genome shotgun (WGS) entry which is preliminary data.</text>
</comment>
<gene>
    <name evidence="2" type="ORF">VTK73DRAFT_3458</name>
</gene>
<proteinExistence type="predicted"/>
<evidence type="ECO:0000313" key="2">
    <source>
        <dbReference type="EMBL" id="KAL1841519.1"/>
    </source>
</evidence>
<dbReference type="Proteomes" id="UP001586593">
    <property type="component" value="Unassembled WGS sequence"/>
</dbReference>
<feature type="compositionally biased region" description="Basic and acidic residues" evidence="1">
    <location>
        <begin position="108"/>
        <end position="121"/>
    </location>
</feature>
<sequence>MQSVSQSLQLLIWPAQETSTQKTRWPPPWCNCRHIGRQRGPVGTPTAPVQGCGSHAMSTQVGRLGRRAAGWTREPTTRTLGSRSFSVDCTRARHPVGQSTRACIPANKRVERERGPRRPGDSLRPSVGACYDKKSAGSCAPSRDRREERSIAGRTNL</sequence>
<reference evidence="2 3" key="1">
    <citation type="journal article" date="2024" name="Commun. Biol.">
        <title>Comparative genomic analysis of thermophilic fungi reveals convergent evolutionary adaptations and gene losses.</title>
        <authorList>
            <person name="Steindorff A.S."/>
            <person name="Aguilar-Pontes M.V."/>
            <person name="Robinson A.J."/>
            <person name="Andreopoulos B."/>
            <person name="LaButti K."/>
            <person name="Kuo A."/>
            <person name="Mondo S."/>
            <person name="Riley R."/>
            <person name="Otillar R."/>
            <person name="Haridas S."/>
            <person name="Lipzen A."/>
            <person name="Grimwood J."/>
            <person name="Schmutz J."/>
            <person name="Clum A."/>
            <person name="Reid I.D."/>
            <person name="Moisan M.C."/>
            <person name="Butler G."/>
            <person name="Nguyen T.T.M."/>
            <person name="Dewar K."/>
            <person name="Conant G."/>
            <person name="Drula E."/>
            <person name="Henrissat B."/>
            <person name="Hansel C."/>
            <person name="Singer S."/>
            <person name="Hutchinson M.I."/>
            <person name="de Vries R.P."/>
            <person name="Natvig D.O."/>
            <person name="Powell A.J."/>
            <person name="Tsang A."/>
            <person name="Grigoriev I.V."/>
        </authorList>
    </citation>
    <scope>NUCLEOTIDE SEQUENCE [LARGE SCALE GENOMIC DNA]</scope>
    <source>
        <strain evidence="2 3">ATCC 24622</strain>
    </source>
</reference>
<name>A0ABR3VIA1_9PEZI</name>
<evidence type="ECO:0000313" key="3">
    <source>
        <dbReference type="Proteomes" id="UP001586593"/>
    </source>
</evidence>
<accession>A0ABR3VIA1</accession>
<dbReference type="EMBL" id="JAZHXJ010002062">
    <property type="protein sequence ID" value="KAL1841519.1"/>
    <property type="molecule type" value="Genomic_DNA"/>
</dbReference>
<feature type="region of interest" description="Disordered" evidence="1">
    <location>
        <begin position="105"/>
        <end position="157"/>
    </location>
</feature>
<feature type="compositionally biased region" description="Basic and acidic residues" evidence="1">
    <location>
        <begin position="142"/>
        <end position="151"/>
    </location>
</feature>
<evidence type="ECO:0000256" key="1">
    <source>
        <dbReference type="SAM" id="MobiDB-lite"/>
    </source>
</evidence>
<protein>
    <submittedName>
        <fullName evidence="2">Uncharacterized protein</fullName>
    </submittedName>
</protein>
<keyword evidence="3" id="KW-1185">Reference proteome</keyword>